<dbReference type="PANTHER" id="PTHR33525">
    <property type="match status" value="1"/>
</dbReference>
<dbReference type="InterPro" id="IPR013976">
    <property type="entry name" value="HDOD"/>
</dbReference>
<dbReference type="SUPFAM" id="SSF141868">
    <property type="entry name" value="EAL domain-like"/>
    <property type="match status" value="1"/>
</dbReference>
<dbReference type="Gene3D" id="1.10.3210.10">
    <property type="entry name" value="Hypothetical protein af1432"/>
    <property type="match status" value="1"/>
</dbReference>
<dbReference type="EMBL" id="SLZY01000003">
    <property type="protein sequence ID" value="TCS72985.1"/>
    <property type="molecule type" value="Genomic_DNA"/>
</dbReference>
<name>A0A4R3JXD6_9PROT</name>
<dbReference type="PIRSF" id="PIRSF003180">
    <property type="entry name" value="DiGMPpdiest_YuxH"/>
    <property type="match status" value="1"/>
</dbReference>
<evidence type="ECO:0000259" key="1">
    <source>
        <dbReference type="PROSITE" id="PS51833"/>
    </source>
</evidence>
<feature type="domain" description="HDOD" evidence="1">
    <location>
        <begin position="227"/>
        <end position="417"/>
    </location>
</feature>
<proteinExistence type="predicted"/>
<protein>
    <submittedName>
        <fullName evidence="2">EAL and modified HD-GYP domain-containing signal transduction protein</fullName>
    </submittedName>
</protein>
<dbReference type="Pfam" id="PF08668">
    <property type="entry name" value="HDOD"/>
    <property type="match status" value="1"/>
</dbReference>
<dbReference type="InterPro" id="IPR035919">
    <property type="entry name" value="EAL_sf"/>
</dbReference>
<dbReference type="AlphaFoldDB" id="A0A4R3JXD6"/>
<dbReference type="Proteomes" id="UP000295135">
    <property type="component" value="Unassembled WGS sequence"/>
</dbReference>
<evidence type="ECO:0000313" key="3">
    <source>
        <dbReference type="Proteomes" id="UP000295135"/>
    </source>
</evidence>
<dbReference type="PROSITE" id="PS51833">
    <property type="entry name" value="HDOD"/>
    <property type="match status" value="1"/>
</dbReference>
<keyword evidence="3" id="KW-1185">Reference proteome</keyword>
<dbReference type="RefSeq" id="WP_232019223.1">
    <property type="nucleotide sequence ID" value="NZ_AP018721.1"/>
</dbReference>
<dbReference type="InterPro" id="IPR014408">
    <property type="entry name" value="dGMP_Pdiesterase_EAL/HD-GYP"/>
</dbReference>
<dbReference type="PANTHER" id="PTHR33525:SF4">
    <property type="entry name" value="CYCLIC DI-GMP PHOSPHODIESTERASE CDGJ"/>
    <property type="match status" value="1"/>
</dbReference>
<dbReference type="SUPFAM" id="SSF109604">
    <property type="entry name" value="HD-domain/PDEase-like"/>
    <property type="match status" value="1"/>
</dbReference>
<comment type="caution">
    <text evidence="2">The sequence shown here is derived from an EMBL/GenBank/DDBJ whole genome shotgun (WGS) entry which is preliminary data.</text>
</comment>
<organism evidence="2 3">
    <name type="scientific">Sulfuritortus calidifontis</name>
    <dbReference type="NCBI Taxonomy" id="1914471"/>
    <lineage>
        <taxon>Bacteria</taxon>
        <taxon>Pseudomonadati</taxon>
        <taxon>Pseudomonadota</taxon>
        <taxon>Betaproteobacteria</taxon>
        <taxon>Nitrosomonadales</taxon>
        <taxon>Thiobacillaceae</taxon>
        <taxon>Sulfuritortus</taxon>
    </lineage>
</organism>
<reference evidence="2 3" key="1">
    <citation type="submission" date="2019-03" db="EMBL/GenBank/DDBJ databases">
        <title>Genomic Encyclopedia of Type Strains, Phase IV (KMG-IV): sequencing the most valuable type-strain genomes for metagenomic binning, comparative biology and taxonomic classification.</title>
        <authorList>
            <person name="Goeker M."/>
        </authorList>
    </citation>
    <scope>NUCLEOTIDE SEQUENCE [LARGE SCALE GENOMIC DNA]</scope>
    <source>
        <strain evidence="2 3">DSM 103923</strain>
    </source>
</reference>
<evidence type="ECO:0000313" key="2">
    <source>
        <dbReference type="EMBL" id="TCS72985.1"/>
    </source>
</evidence>
<dbReference type="InterPro" id="IPR052340">
    <property type="entry name" value="RNase_Y/CdgJ"/>
</dbReference>
<gene>
    <name evidence="2" type="ORF">EDC61_103107</name>
</gene>
<sequence>MVKKEMPASHLQLLGRSGTDKSPARASGPLRFLTRQPILDAGHRLIGYEFGVQKNVPVPVAAGAQSLQQMRDEWLLASARTSGLQQALGDRYLSFLAVDAASLTGLSLDRLPASIVLVVRDLAALSTAGRDRLLDLASLGARLALNDEDSVAAAALPAAIWRYVRIDVNQGDALALAQRYDRARGQYPAARIVAAGVDTDEAFRACKKTGFQLFQGYHLASLQPAAAHRLYGSRARLMDLLNSVMNGAEIAEVEAKFKTDAGLSYKLLRYLNSPALMLNQPIQSIAHALMYLGHEQLYRWLTLLLFAGGESDARSQALLRNAVVRARLVENLGKGQVPMAERGRLFILGMLSLIDALLNLPMQRAIDGLHLPQGVVDGLLQRSGAYAPYLLLAEACEGFDQEAVEALAGRVGRSAEEVNLAHVEALIWAEELLT</sequence>
<accession>A0A4R3JXD6</accession>